<dbReference type="RefSeq" id="XP_001801485.1">
    <property type="nucleotide sequence ID" value="XM_001801433.1"/>
</dbReference>
<organism evidence="2 3">
    <name type="scientific">Phaeosphaeria nodorum (strain SN15 / ATCC MYA-4574 / FGSC 10173)</name>
    <name type="common">Glume blotch fungus</name>
    <name type="synonym">Parastagonospora nodorum</name>
    <dbReference type="NCBI Taxonomy" id="321614"/>
    <lineage>
        <taxon>Eukaryota</taxon>
        <taxon>Fungi</taxon>
        <taxon>Dikarya</taxon>
        <taxon>Ascomycota</taxon>
        <taxon>Pezizomycotina</taxon>
        <taxon>Dothideomycetes</taxon>
        <taxon>Pleosporomycetidae</taxon>
        <taxon>Pleosporales</taxon>
        <taxon>Pleosporineae</taxon>
        <taxon>Phaeosphaeriaceae</taxon>
        <taxon>Parastagonospora</taxon>
    </lineage>
</organism>
<evidence type="ECO:0000256" key="1">
    <source>
        <dbReference type="SAM" id="MobiDB-lite"/>
    </source>
</evidence>
<feature type="compositionally biased region" description="Polar residues" evidence="1">
    <location>
        <begin position="544"/>
        <end position="558"/>
    </location>
</feature>
<gene>
    <name evidence="2" type="ORF">SNOG_11243</name>
</gene>
<feature type="compositionally biased region" description="Polar residues" evidence="1">
    <location>
        <begin position="313"/>
        <end position="326"/>
    </location>
</feature>
<feature type="region of interest" description="Disordered" evidence="1">
    <location>
        <begin position="165"/>
        <end position="335"/>
    </location>
</feature>
<accession>Q0UAH1</accession>
<protein>
    <submittedName>
        <fullName evidence="2">Uncharacterized protein</fullName>
    </submittedName>
</protein>
<feature type="compositionally biased region" description="Pro residues" evidence="1">
    <location>
        <begin position="273"/>
        <end position="286"/>
    </location>
</feature>
<name>Q0UAH1_PHANO</name>
<dbReference type="AlphaFoldDB" id="Q0UAH1"/>
<dbReference type="KEGG" id="pno:SNOG_11243"/>
<dbReference type="InParanoid" id="Q0UAH1"/>
<dbReference type="Proteomes" id="UP000001055">
    <property type="component" value="Unassembled WGS sequence"/>
</dbReference>
<evidence type="ECO:0000313" key="2">
    <source>
        <dbReference type="EMBL" id="EAT81742.1"/>
    </source>
</evidence>
<dbReference type="GeneID" id="5978393"/>
<reference evidence="3" key="1">
    <citation type="journal article" date="2007" name="Plant Cell">
        <title>Dothideomycete-plant interactions illuminated by genome sequencing and EST analysis of the wheat pathogen Stagonospora nodorum.</title>
        <authorList>
            <person name="Hane J.K."/>
            <person name="Lowe R.G."/>
            <person name="Solomon P.S."/>
            <person name="Tan K.C."/>
            <person name="Schoch C.L."/>
            <person name="Spatafora J.W."/>
            <person name="Crous P.W."/>
            <person name="Kodira C."/>
            <person name="Birren B.W."/>
            <person name="Galagan J.E."/>
            <person name="Torriani S.F."/>
            <person name="McDonald B.A."/>
            <person name="Oliver R.P."/>
        </authorList>
    </citation>
    <scope>NUCLEOTIDE SEQUENCE [LARGE SCALE GENOMIC DNA]</scope>
    <source>
        <strain evidence="3">SN15 / ATCC MYA-4574 / FGSC 10173</strain>
    </source>
</reference>
<proteinExistence type="predicted"/>
<dbReference type="HOGENOM" id="CLU_459337_0_0_1"/>
<sequence length="594" mass="65802">MHRPKVRPLDFELFTTWSHPLNRHLPPLKKLQEWFTTEFALRLSRSQPPTQSSRICFCALVARHVSSHTSAYDFENVPKTRSAFGQMMRKIFSTEVVDEVLWKLYQEGEFFGHDQVEMRFIVHRPLGMWITHLTEKMLETVYVADRSKTTGLVPKSARQDMANFTPGKEHLANPEVRFTSSGPLHGERRGHDVQAAPASDQHTNVNLDQTEQAPLPGDRNVHNQPLSSTQGSPDRPLPSRQSSGDRLLLPGQGLSDEPLASQHGSQDHLLPPVQEPVPDPSSPLPEDPSQQILRDAQQESSALANPAAPRNEPATQDLGSSLQQPQQEHDPQPVKPCWYRRLRPRAQQGQPPQIVSRGIVAPQVQPRGNVMHRFGRWIAERTRPQLVGIPGSLFPRNVAQDPVSTVSPPKSMLSGTLGPSYSETLVDTLVAEPRTRTPSPLQRVVRRMSSTATLDLFYRAHSPSRLSEPDRTARASPQTVPSRRHQGPHHAGEIYRFLWNTTDNRSGPSPGSEPPPKNAPNASTGFDSASADVSRPPTRRGPDQSATNGSFPNSTSNELVQDSVLGAISSLAQVDDSSIQGEEDFTVGSRRHSA</sequence>
<evidence type="ECO:0000313" key="3">
    <source>
        <dbReference type="Proteomes" id="UP000001055"/>
    </source>
</evidence>
<feature type="region of interest" description="Disordered" evidence="1">
    <location>
        <begin position="459"/>
        <end position="558"/>
    </location>
</feature>
<dbReference type="EMBL" id="CH445342">
    <property type="protein sequence ID" value="EAT81742.1"/>
    <property type="molecule type" value="Genomic_DNA"/>
</dbReference>
<feature type="compositionally biased region" description="Polar residues" evidence="1">
    <location>
        <begin position="200"/>
        <end position="212"/>
    </location>
</feature>
<dbReference type="VEuPathDB" id="FungiDB:JI435_112430"/>
<feature type="compositionally biased region" description="Polar residues" evidence="1">
    <location>
        <begin position="222"/>
        <end position="232"/>
    </location>
</feature>